<protein>
    <recommendedName>
        <fullName evidence="2">Heterokaryon incompatibility domain-containing protein</fullName>
    </recommendedName>
</protein>
<dbReference type="InterPro" id="IPR010730">
    <property type="entry name" value="HET"/>
</dbReference>
<dbReference type="PANTHER" id="PTHR24148:SF73">
    <property type="entry name" value="HET DOMAIN PROTEIN (AFU_ORTHOLOGUE AFUA_8G01020)"/>
    <property type="match status" value="1"/>
</dbReference>
<reference evidence="3 4" key="1">
    <citation type="journal article" date="2024" name="IMA Fungus">
        <title>IMA Genome - F19 : A genome assembly and annotation guide to empower mycologists, including annotated draft genome sequences of Ceratocystis pirilliformis, Diaporthe australafricana, Fusarium ophioides, Paecilomyces lecythidis, and Sporothrix stenoceras.</title>
        <authorList>
            <person name="Aylward J."/>
            <person name="Wilson A.M."/>
            <person name="Visagie C.M."/>
            <person name="Spraker J."/>
            <person name="Barnes I."/>
            <person name="Buitendag C."/>
            <person name="Ceriani C."/>
            <person name="Del Mar Angel L."/>
            <person name="du Plessis D."/>
            <person name="Fuchs T."/>
            <person name="Gasser K."/>
            <person name="Kramer D."/>
            <person name="Li W."/>
            <person name="Munsamy K."/>
            <person name="Piso A."/>
            <person name="Price J.L."/>
            <person name="Sonnekus B."/>
            <person name="Thomas C."/>
            <person name="van der Nest A."/>
            <person name="van Dijk A."/>
            <person name="van Heerden A."/>
            <person name="van Vuuren N."/>
            <person name="Yilmaz N."/>
            <person name="Duong T.A."/>
            <person name="van der Merwe N.A."/>
            <person name="Wingfield M.J."/>
            <person name="Wingfield B.D."/>
        </authorList>
    </citation>
    <scope>NUCLEOTIDE SEQUENCE [LARGE SCALE GENOMIC DNA]</scope>
    <source>
        <strain evidence="3 4">CMW 18300</strain>
    </source>
</reference>
<comment type="caution">
    <text evidence="3">The sequence shown here is derived from an EMBL/GenBank/DDBJ whole genome shotgun (WGS) entry which is preliminary data.</text>
</comment>
<evidence type="ECO:0000259" key="2">
    <source>
        <dbReference type="Pfam" id="PF06985"/>
    </source>
</evidence>
<proteinExistence type="predicted"/>
<feature type="compositionally biased region" description="Basic and acidic residues" evidence="1">
    <location>
        <begin position="55"/>
        <end position="66"/>
    </location>
</feature>
<feature type="region of interest" description="Disordered" evidence="1">
    <location>
        <begin position="35"/>
        <end position="69"/>
    </location>
</feature>
<name>A0ABR3WK57_9PEZI</name>
<sequence length="566" mass="64861">MTQSTPRSHKDFNYFSFDDLDKKIDADWNNNLPVPGQAQATLPGSCASNACDPDQSLKENHPRKTPETGSHLYRTFTAQQEITPHPQWRHPKSRIPSVGLTTSVTWGACDAGNRTQVPRHSDYHEIPSPRNSIFQESKATTVKLSDVAEEGAKGLEQLNRKVLLAMETQPLDRRRSSVETVGSSQRRDSEQIRFVVGHEKIARSALASEYIPPDPGKSPYQPLIRPEGQIRLFRLAKASQAGEIRGSFVYCDTKSCPKYTALSYAWGEPAKTRKITIETKDDFEIGENLWWFLYYRSLTMKSPRLFWIDAICIDQSNVSERNHQVSLMKQIYSMASNVYIWLGTESENSRLAMDFLANEGARPLKRQVDDDRLIWDKEEGQAIRDLCARPYWNRMWIIQEIIHANRLTVWCGPQRLDWPVFDRLYLTLKNLQEANCISQHDFATDVLQSPAFVMVWQRAHWRHPETPTPKLQTLIEIFQGWKCTDLRDKVYALVSMADENTAVQPDYSRSSREIYRDVLRRGVGCDNRFCNLLSQVLGVPVEGTRSFGPYVARFTAPRGLIRSASD</sequence>
<keyword evidence="4" id="KW-1185">Reference proteome</keyword>
<evidence type="ECO:0000313" key="4">
    <source>
        <dbReference type="Proteomes" id="UP001583177"/>
    </source>
</evidence>
<evidence type="ECO:0000256" key="1">
    <source>
        <dbReference type="SAM" id="MobiDB-lite"/>
    </source>
</evidence>
<dbReference type="Pfam" id="PF06985">
    <property type="entry name" value="HET"/>
    <property type="match status" value="1"/>
</dbReference>
<dbReference type="EMBL" id="JAWRVE010000072">
    <property type="protein sequence ID" value="KAL1864021.1"/>
    <property type="molecule type" value="Genomic_DNA"/>
</dbReference>
<accession>A0ABR3WK57</accession>
<organism evidence="3 4">
    <name type="scientific">Diaporthe australafricana</name>
    <dbReference type="NCBI Taxonomy" id="127596"/>
    <lineage>
        <taxon>Eukaryota</taxon>
        <taxon>Fungi</taxon>
        <taxon>Dikarya</taxon>
        <taxon>Ascomycota</taxon>
        <taxon>Pezizomycotina</taxon>
        <taxon>Sordariomycetes</taxon>
        <taxon>Sordariomycetidae</taxon>
        <taxon>Diaporthales</taxon>
        <taxon>Diaporthaceae</taxon>
        <taxon>Diaporthe</taxon>
    </lineage>
</organism>
<feature type="domain" description="Heterokaryon incompatibility" evidence="2">
    <location>
        <begin position="259"/>
        <end position="400"/>
    </location>
</feature>
<evidence type="ECO:0000313" key="3">
    <source>
        <dbReference type="EMBL" id="KAL1864021.1"/>
    </source>
</evidence>
<gene>
    <name evidence="3" type="ORF">Daus18300_007986</name>
</gene>
<dbReference type="PANTHER" id="PTHR24148">
    <property type="entry name" value="ANKYRIN REPEAT DOMAIN-CONTAINING PROTEIN 39 HOMOLOG-RELATED"/>
    <property type="match status" value="1"/>
</dbReference>
<dbReference type="InterPro" id="IPR052895">
    <property type="entry name" value="HetReg/Transcr_Mod"/>
</dbReference>
<dbReference type="Proteomes" id="UP001583177">
    <property type="component" value="Unassembled WGS sequence"/>
</dbReference>
<feature type="compositionally biased region" description="Polar residues" evidence="1">
    <location>
        <begin position="35"/>
        <end position="48"/>
    </location>
</feature>